<dbReference type="SMART" id="SM00474">
    <property type="entry name" value="35EXOc"/>
    <property type="match status" value="1"/>
</dbReference>
<keyword evidence="2" id="KW-0378">Hydrolase</keyword>
<dbReference type="Pfam" id="PF01612">
    <property type="entry name" value="DNA_pol_A_exo1"/>
    <property type="match status" value="1"/>
</dbReference>
<dbReference type="PANTHER" id="PTHR13620:SF105">
    <property type="entry name" value="OS01G0737700 PROTEIN"/>
    <property type="match status" value="1"/>
</dbReference>
<dbReference type="GO" id="GO:0005634">
    <property type="term" value="C:nucleus"/>
    <property type="evidence" value="ECO:0007669"/>
    <property type="project" value="TreeGrafter"/>
</dbReference>
<protein>
    <recommendedName>
        <fullName evidence="3">3'-5' exonuclease domain-containing protein</fullName>
    </recommendedName>
</protein>
<proteinExistence type="predicted"/>
<feature type="domain" description="3'-5' exonuclease" evidence="3">
    <location>
        <begin position="27"/>
        <end position="204"/>
    </location>
</feature>
<dbReference type="InterPro" id="IPR002562">
    <property type="entry name" value="3'-5'_exonuclease_dom"/>
</dbReference>
<dbReference type="GO" id="GO:0006139">
    <property type="term" value="P:nucleobase-containing compound metabolic process"/>
    <property type="evidence" value="ECO:0007669"/>
    <property type="project" value="InterPro"/>
</dbReference>
<reference evidence="4" key="1">
    <citation type="submission" date="2023-05" db="EMBL/GenBank/DDBJ databases">
        <title>Nepenthes gracilis genome sequencing.</title>
        <authorList>
            <person name="Fukushima K."/>
        </authorList>
    </citation>
    <scope>NUCLEOTIDE SEQUENCE</scope>
    <source>
        <strain evidence="4">SING2019-196</strain>
    </source>
</reference>
<keyword evidence="5" id="KW-1185">Reference proteome</keyword>
<organism evidence="4 5">
    <name type="scientific">Nepenthes gracilis</name>
    <name type="common">Slender pitcher plant</name>
    <dbReference type="NCBI Taxonomy" id="150966"/>
    <lineage>
        <taxon>Eukaryota</taxon>
        <taxon>Viridiplantae</taxon>
        <taxon>Streptophyta</taxon>
        <taxon>Embryophyta</taxon>
        <taxon>Tracheophyta</taxon>
        <taxon>Spermatophyta</taxon>
        <taxon>Magnoliopsida</taxon>
        <taxon>eudicotyledons</taxon>
        <taxon>Gunneridae</taxon>
        <taxon>Pentapetalae</taxon>
        <taxon>Caryophyllales</taxon>
        <taxon>Nepenthaceae</taxon>
        <taxon>Nepenthes</taxon>
    </lineage>
</organism>
<dbReference type="InterPro" id="IPR051132">
    <property type="entry name" value="3-5_Exonuclease_domain"/>
</dbReference>
<dbReference type="InterPro" id="IPR012337">
    <property type="entry name" value="RNaseH-like_sf"/>
</dbReference>
<dbReference type="FunFam" id="3.30.420.10:FF:000054">
    <property type="entry name" value="Werner Syndrome-like exonuclease"/>
    <property type="match status" value="1"/>
</dbReference>
<dbReference type="PANTHER" id="PTHR13620">
    <property type="entry name" value="3-5 EXONUCLEASE"/>
    <property type="match status" value="1"/>
</dbReference>
<dbReference type="Proteomes" id="UP001279734">
    <property type="component" value="Unassembled WGS sequence"/>
</dbReference>
<comment type="caution">
    <text evidence="4">The sequence shown here is derived from an EMBL/GenBank/DDBJ whole genome shotgun (WGS) entry which is preliminary data.</text>
</comment>
<evidence type="ECO:0000259" key="3">
    <source>
        <dbReference type="SMART" id="SM00474"/>
    </source>
</evidence>
<name>A0AAD3XW42_NEPGR</name>
<dbReference type="SUPFAM" id="SSF53098">
    <property type="entry name" value="Ribonuclease H-like"/>
    <property type="match status" value="1"/>
</dbReference>
<dbReference type="EMBL" id="BSYO01000019">
    <property type="protein sequence ID" value="GMH18659.1"/>
    <property type="molecule type" value="Genomic_DNA"/>
</dbReference>
<evidence type="ECO:0000313" key="4">
    <source>
        <dbReference type="EMBL" id="GMH18659.1"/>
    </source>
</evidence>
<dbReference type="GO" id="GO:0005737">
    <property type="term" value="C:cytoplasm"/>
    <property type="evidence" value="ECO:0007669"/>
    <property type="project" value="TreeGrafter"/>
</dbReference>
<dbReference type="CDD" id="cd06141">
    <property type="entry name" value="WRN_exo"/>
    <property type="match status" value="1"/>
</dbReference>
<evidence type="ECO:0000313" key="5">
    <source>
        <dbReference type="Proteomes" id="UP001279734"/>
    </source>
</evidence>
<evidence type="ECO:0000256" key="2">
    <source>
        <dbReference type="ARBA" id="ARBA00022801"/>
    </source>
</evidence>
<dbReference type="InterPro" id="IPR036397">
    <property type="entry name" value="RNaseH_sf"/>
</dbReference>
<dbReference type="Gene3D" id="3.30.420.10">
    <property type="entry name" value="Ribonuclease H-like superfamily/Ribonuclease H"/>
    <property type="match status" value="1"/>
</dbReference>
<dbReference type="AlphaFoldDB" id="A0AAD3XW42"/>
<accession>A0AAD3XW42</accession>
<dbReference type="GO" id="GO:0008408">
    <property type="term" value="F:3'-5' exonuclease activity"/>
    <property type="evidence" value="ECO:0007669"/>
    <property type="project" value="InterPro"/>
</dbReference>
<gene>
    <name evidence="4" type="ORF">Nepgr_020500</name>
</gene>
<dbReference type="GO" id="GO:0003676">
    <property type="term" value="F:nucleic acid binding"/>
    <property type="evidence" value="ECO:0007669"/>
    <property type="project" value="InterPro"/>
</dbReference>
<keyword evidence="1" id="KW-0540">Nuclease</keyword>
<sequence length="206" mass="23255">MSISIAAWCDDSDDLFDVSCFGYDIKTTVTDTPGVVDQWISDIKQIHRRRLHHLIVGLDVEWRPNFRGYCNPVATLQLCVGRMCLIYQLIHTPYIPQSLVEFLGCENYTFVGVGISNDVEKLLDDYNLTVSNTVDLARLAADRRGLRRNAGLKELAREVLGFEIAKPNRVTRSMWDVVCLSCEQIQYACVDAFVSFEIGRRLGASG</sequence>
<evidence type="ECO:0000256" key="1">
    <source>
        <dbReference type="ARBA" id="ARBA00022722"/>
    </source>
</evidence>